<evidence type="ECO:0000313" key="2">
    <source>
        <dbReference type="Proteomes" id="UP001054837"/>
    </source>
</evidence>
<gene>
    <name evidence="1" type="ORF">CDAR_439971</name>
</gene>
<keyword evidence="2" id="KW-1185">Reference proteome</keyword>
<reference evidence="1 2" key="1">
    <citation type="submission" date="2021-06" db="EMBL/GenBank/DDBJ databases">
        <title>Caerostris darwini draft genome.</title>
        <authorList>
            <person name="Kono N."/>
            <person name="Arakawa K."/>
        </authorList>
    </citation>
    <scope>NUCLEOTIDE SEQUENCE [LARGE SCALE GENOMIC DNA]</scope>
</reference>
<name>A0AAV4SH31_9ARAC</name>
<dbReference type="EMBL" id="BPLQ01007901">
    <property type="protein sequence ID" value="GIY33100.1"/>
    <property type="molecule type" value="Genomic_DNA"/>
</dbReference>
<sequence length="97" mass="11927">MLRIRILKLRIEMRFAKNLYGQGIEIESCRGQREYVVRENTTTVMLRIRILKLRIEMQRTSDKERNLRGQREYWTRNKENRIMSWSVVVREYYDGNA</sequence>
<protein>
    <submittedName>
        <fullName evidence="1">Uncharacterized protein</fullName>
    </submittedName>
</protein>
<dbReference type="AlphaFoldDB" id="A0AAV4SH31"/>
<organism evidence="1 2">
    <name type="scientific">Caerostris darwini</name>
    <dbReference type="NCBI Taxonomy" id="1538125"/>
    <lineage>
        <taxon>Eukaryota</taxon>
        <taxon>Metazoa</taxon>
        <taxon>Ecdysozoa</taxon>
        <taxon>Arthropoda</taxon>
        <taxon>Chelicerata</taxon>
        <taxon>Arachnida</taxon>
        <taxon>Araneae</taxon>
        <taxon>Araneomorphae</taxon>
        <taxon>Entelegynae</taxon>
        <taxon>Araneoidea</taxon>
        <taxon>Araneidae</taxon>
        <taxon>Caerostris</taxon>
    </lineage>
</organism>
<accession>A0AAV4SH31</accession>
<proteinExistence type="predicted"/>
<dbReference type="Proteomes" id="UP001054837">
    <property type="component" value="Unassembled WGS sequence"/>
</dbReference>
<comment type="caution">
    <text evidence="1">The sequence shown here is derived from an EMBL/GenBank/DDBJ whole genome shotgun (WGS) entry which is preliminary data.</text>
</comment>
<evidence type="ECO:0000313" key="1">
    <source>
        <dbReference type="EMBL" id="GIY33100.1"/>
    </source>
</evidence>